<feature type="non-terminal residue" evidence="1">
    <location>
        <position position="92"/>
    </location>
</feature>
<sequence length="92" mass="10056">KTYFKCSPVRFMSLLYDKNKLVASPDLAFIDSLRILQTVVCFCQTCKNENVATLMKCCKLSSGQFLPPLLAATSCLSHRAVGLSGEGLGLCF</sequence>
<accession>A0A1A8K5W2</accession>
<evidence type="ECO:0000313" key="1">
    <source>
        <dbReference type="EMBL" id="SBR27760.1"/>
    </source>
</evidence>
<feature type="non-terminal residue" evidence="1">
    <location>
        <position position="1"/>
    </location>
</feature>
<dbReference type="AlphaFoldDB" id="A0A1A8K5W2"/>
<reference evidence="1" key="1">
    <citation type="submission" date="2016-05" db="EMBL/GenBank/DDBJ databases">
        <authorList>
            <person name="Lavstsen T."/>
            <person name="Jespersen J.S."/>
        </authorList>
    </citation>
    <scope>NUCLEOTIDE SEQUENCE</scope>
    <source>
        <tissue evidence="1">Brain</tissue>
    </source>
</reference>
<gene>
    <name evidence="1" type="primary">Nfu_g_1_013836</name>
</gene>
<name>A0A1A8K5W2_NOTKU</name>
<proteinExistence type="predicted"/>
<protein>
    <submittedName>
        <fullName evidence="1">Uncharacterized protein</fullName>
    </submittedName>
</protein>
<organism evidence="1">
    <name type="scientific">Nothobranchius kuhntae</name>
    <name type="common">Beira killifish</name>
    <dbReference type="NCBI Taxonomy" id="321403"/>
    <lineage>
        <taxon>Eukaryota</taxon>
        <taxon>Metazoa</taxon>
        <taxon>Chordata</taxon>
        <taxon>Craniata</taxon>
        <taxon>Vertebrata</taxon>
        <taxon>Euteleostomi</taxon>
        <taxon>Actinopterygii</taxon>
        <taxon>Neopterygii</taxon>
        <taxon>Teleostei</taxon>
        <taxon>Neoteleostei</taxon>
        <taxon>Acanthomorphata</taxon>
        <taxon>Ovalentaria</taxon>
        <taxon>Atherinomorphae</taxon>
        <taxon>Cyprinodontiformes</taxon>
        <taxon>Nothobranchiidae</taxon>
        <taxon>Nothobranchius</taxon>
    </lineage>
</organism>
<reference evidence="1" key="2">
    <citation type="submission" date="2016-06" db="EMBL/GenBank/DDBJ databases">
        <title>The genome of a short-lived fish provides insights into sex chromosome evolution and the genetic control of aging.</title>
        <authorList>
            <person name="Reichwald K."/>
            <person name="Felder M."/>
            <person name="Petzold A."/>
            <person name="Koch P."/>
            <person name="Groth M."/>
            <person name="Platzer M."/>
        </authorList>
    </citation>
    <scope>NUCLEOTIDE SEQUENCE</scope>
    <source>
        <tissue evidence="1">Brain</tissue>
    </source>
</reference>
<dbReference type="EMBL" id="HAEE01007710">
    <property type="protein sequence ID" value="SBR27760.1"/>
    <property type="molecule type" value="Transcribed_RNA"/>
</dbReference>